<dbReference type="EMBL" id="OIVN01000995">
    <property type="protein sequence ID" value="SPC88402.1"/>
    <property type="molecule type" value="Genomic_DNA"/>
</dbReference>
<proteinExistence type="predicted"/>
<dbReference type="PANTHER" id="PTHR48024:SF9">
    <property type="entry name" value="UBP1-ASSOCIATED PROTEINS 1A-RELATED"/>
    <property type="match status" value="1"/>
</dbReference>
<feature type="region of interest" description="Disordered" evidence="3">
    <location>
        <begin position="265"/>
        <end position="308"/>
    </location>
</feature>
<dbReference type="SUPFAM" id="SSF54928">
    <property type="entry name" value="RNA-binding domain, RBD"/>
    <property type="match status" value="2"/>
</dbReference>
<evidence type="ECO:0000313" key="5">
    <source>
        <dbReference type="EMBL" id="SPC88402.1"/>
    </source>
</evidence>
<dbReference type="GO" id="GO:0005634">
    <property type="term" value="C:nucleus"/>
    <property type="evidence" value="ECO:0007669"/>
    <property type="project" value="TreeGrafter"/>
</dbReference>
<protein>
    <recommendedName>
        <fullName evidence="4">RRM domain-containing protein</fullName>
    </recommendedName>
</protein>
<dbReference type="GO" id="GO:0003723">
    <property type="term" value="F:RNA binding"/>
    <property type="evidence" value="ECO:0007669"/>
    <property type="project" value="UniProtKB-UniRule"/>
</dbReference>
<dbReference type="AlphaFoldDB" id="A0A2N9FMB8"/>
<feature type="domain" description="RRM" evidence="4">
    <location>
        <begin position="191"/>
        <end position="267"/>
    </location>
</feature>
<name>A0A2N9FMB8_FAGSY</name>
<evidence type="ECO:0000256" key="2">
    <source>
        <dbReference type="PROSITE-ProRule" id="PRU00176"/>
    </source>
</evidence>
<dbReference type="SMART" id="SM00360">
    <property type="entry name" value="RRM"/>
    <property type="match status" value="2"/>
</dbReference>
<dbReference type="InterPro" id="IPR050886">
    <property type="entry name" value="RNA-binding_reg"/>
</dbReference>
<feature type="compositionally biased region" description="Gly residues" evidence="3">
    <location>
        <begin position="414"/>
        <end position="427"/>
    </location>
</feature>
<evidence type="ECO:0000256" key="1">
    <source>
        <dbReference type="ARBA" id="ARBA00022884"/>
    </source>
</evidence>
<feature type="region of interest" description="Disordered" evidence="3">
    <location>
        <begin position="410"/>
        <end position="437"/>
    </location>
</feature>
<feature type="compositionally biased region" description="Polar residues" evidence="3">
    <location>
        <begin position="16"/>
        <end position="28"/>
    </location>
</feature>
<dbReference type="PROSITE" id="PS50102">
    <property type="entry name" value="RRM"/>
    <property type="match status" value="2"/>
</dbReference>
<gene>
    <name evidence="5" type="ORF">FSB_LOCUS16284</name>
</gene>
<evidence type="ECO:0000256" key="3">
    <source>
        <dbReference type="SAM" id="MobiDB-lite"/>
    </source>
</evidence>
<organism evidence="5">
    <name type="scientific">Fagus sylvatica</name>
    <name type="common">Beechnut</name>
    <dbReference type="NCBI Taxonomy" id="28930"/>
    <lineage>
        <taxon>Eukaryota</taxon>
        <taxon>Viridiplantae</taxon>
        <taxon>Streptophyta</taxon>
        <taxon>Embryophyta</taxon>
        <taxon>Tracheophyta</taxon>
        <taxon>Spermatophyta</taxon>
        <taxon>Magnoliopsida</taxon>
        <taxon>eudicotyledons</taxon>
        <taxon>Gunneridae</taxon>
        <taxon>Pentapetalae</taxon>
        <taxon>rosids</taxon>
        <taxon>fabids</taxon>
        <taxon>Fagales</taxon>
        <taxon>Fagaceae</taxon>
        <taxon>Fagus</taxon>
    </lineage>
</organism>
<feature type="domain" description="RRM" evidence="4">
    <location>
        <begin position="81"/>
        <end position="175"/>
    </location>
</feature>
<dbReference type="InterPro" id="IPR012677">
    <property type="entry name" value="Nucleotide-bd_a/b_plait_sf"/>
</dbReference>
<reference evidence="5" key="1">
    <citation type="submission" date="2018-02" db="EMBL/GenBank/DDBJ databases">
        <authorList>
            <person name="Cohen D.B."/>
            <person name="Kent A.D."/>
        </authorList>
    </citation>
    <scope>NUCLEOTIDE SEQUENCE</scope>
</reference>
<dbReference type="Pfam" id="PF00076">
    <property type="entry name" value="RRM_1"/>
    <property type="match status" value="2"/>
</dbReference>
<dbReference type="InterPro" id="IPR035979">
    <property type="entry name" value="RBD_domain_sf"/>
</dbReference>
<feature type="region of interest" description="Disordered" evidence="3">
    <location>
        <begin position="1"/>
        <end position="40"/>
    </location>
</feature>
<dbReference type="Gene3D" id="3.30.70.330">
    <property type="match status" value="2"/>
</dbReference>
<evidence type="ECO:0000259" key="4">
    <source>
        <dbReference type="PROSITE" id="PS50102"/>
    </source>
</evidence>
<accession>A0A2N9FMB8</accession>
<sequence>MMMMMMKMNEEEENAANLTVNVSSTSASHQDDDDDEEEPIQNLLEPFSKDQIINLLREAAENHRDVADRIRSVADEDPVHRKIFVHGLGWDTNAETLTGVFKQFGEIEDCKAVCDKISGKSKGYGFILFKSRRGARKALEQPQKKIGNRMTACQLASLGPVPMANSTVAIAPGSSSGPVVAAAPFSEYTQKKIYVSNVSADLDPRKLLTFFSKYGAIEEGPLGLDKATGKPKGFCLFVYKSVESARKALEEPHKNFEGHMLHCQKAIDGPKPNKSQQHQNQHHQNPHNAQFQRNDNPGGFVSGVPATGPGHLMAPSAAGAGMGYNQGAAAAQALNPALGHALTALLASQGAGLGLSNLLGTLGSAAAVNPGVPAATGHGIQGAYPNQSNISPGVIGGYGNQGGMQGGYPSQQMGQGGSGRGQHGVGQYGNMAPYMGH</sequence>
<keyword evidence="1 2" id="KW-0694">RNA-binding</keyword>
<dbReference type="PANTHER" id="PTHR48024">
    <property type="entry name" value="GEO13361P1-RELATED"/>
    <property type="match status" value="1"/>
</dbReference>
<dbReference type="InterPro" id="IPR000504">
    <property type="entry name" value="RRM_dom"/>
</dbReference>